<dbReference type="Gene3D" id="2.40.460.10">
    <property type="entry name" value="Biotin dependent carboxylase carboxyltransferase"/>
    <property type="match status" value="1"/>
</dbReference>
<dbReference type="Proteomes" id="UP001153678">
    <property type="component" value="Unassembled WGS sequence"/>
</dbReference>
<protein>
    <submittedName>
        <fullName evidence="2">15736_t:CDS:1</fullName>
    </submittedName>
</protein>
<dbReference type="GO" id="GO:0005739">
    <property type="term" value="C:mitochondrion"/>
    <property type="evidence" value="ECO:0007669"/>
    <property type="project" value="TreeGrafter"/>
</dbReference>
<dbReference type="PANTHER" id="PTHR45728:SF3">
    <property type="entry name" value="ACETYL-COA CARBOXYLASE"/>
    <property type="match status" value="1"/>
</dbReference>
<dbReference type="InterPro" id="IPR049076">
    <property type="entry name" value="ACCA"/>
</dbReference>
<accession>A0A9W4X0M3</accession>
<proteinExistence type="predicted"/>
<dbReference type="InterPro" id="IPR029045">
    <property type="entry name" value="ClpP/crotonase-like_dom_sf"/>
</dbReference>
<feature type="non-terminal residue" evidence="2">
    <location>
        <position position="1"/>
    </location>
</feature>
<sequence length="171" mass="19486">LRVTGAEVCFKVEDPTLVTSYPLRVIINNVSGYVVKVGRVKTERESWILKSFTGFNALATNPHTPYPTKEWLQPRRYKAHLMAIKILWNRASHNSSNLKCPNDVLEAKELVLDENNNLQELERASGTNSFEDQFFYKATELARSLRISRVYLSANSGARIGLAEEVMNHFN</sequence>
<evidence type="ECO:0000259" key="1">
    <source>
        <dbReference type="Pfam" id="PF08326"/>
    </source>
</evidence>
<dbReference type="GO" id="GO:0006633">
    <property type="term" value="P:fatty acid biosynthetic process"/>
    <property type="evidence" value="ECO:0007669"/>
    <property type="project" value="InterPro"/>
</dbReference>
<name>A0A9W4X0M3_9GLOM</name>
<dbReference type="InterPro" id="IPR013537">
    <property type="entry name" value="AcCoA_COase_cen"/>
</dbReference>
<organism evidence="2 3">
    <name type="scientific">Funneliformis geosporum</name>
    <dbReference type="NCBI Taxonomy" id="1117311"/>
    <lineage>
        <taxon>Eukaryota</taxon>
        <taxon>Fungi</taxon>
        <taxon>Fungi incertae sedis</taxon>
        <taxon>Mucoromycota</taxon>
        <taxon>Glomeromycotina</taxon>
        <taxon>Glomeromycetes</taxon>
        <taxon>Glomerales</taxon>
        <taxon>Glomeraceae</taxon>
        <taxon>Funneliformis</taxon>
    </lineage>
</organism>
<comment type="caution">
    <text evidence="2">The sequence shown here is derived from an EMBL/GenBank/DDBJ whole genome shotgun (WGS) entry which is preliminary data.</text>
</comment>
<feature type="non-terminal residue" evidence="2">
    <location>
        <position position="171"/>
    </location>
</feature>
<dbReference type="GO" id="GO:0005524">
    <property type="term" value="F:ATP binding"/>
    <property type="evidence" value="ECO:0007669"/>
    <property type="project" value="InterPro"/>
</dbReference>
<dbReference type="Gene3D" id="3.90.226.10">
    <property type="entry name" value="2-enoyl-CoA Hydratase, Chain A, domain 1"/>
    <property type="match status" value="2"/>
</dbReference>
<gene>
    <name evidence="2" type="ORF">FWILDA_LOCUS19009</name>
</gene>
<dbReference type="AlphaFoldDB" id="A0A9W4X0M3"/>
<dbReference type="SUPFAM" id="SSF52096">
    <property type="entry name" value="ClpP/crotonase"/>
    <property type="match status" value="1"/>
</dbReference>
<dbReference type="EMBL" id="CAMKVN010020939">
    <property type="protein sequence ID" value="CAI2199308.1"/>
    <property type="molecule type" value="Genomic_DNA"/>
</dbReference>
<dbReference type="GO" id="GO:0003989">
    <property type="term" value="F:acetyl-CoA carboxylase activity"/>
    <property type="evidence" value="ECO:0007669"/>
    <property type="project" value="InterPro"/>
</dbReference>
<evidence type="ECO:0000313" key="3">
    <source>
        <dbReference type="Proteomes" id="UP001153678"/>
    </source>
</evidence>
<dbReference type="OrthoDB" id="14612at2759"/>
<reference evidence="2" key="1">
    <citation type="submission" date="2022-08" db="EMBL/GenBank/DDBJ databases">
        <authorList>
            <person name="Kallberg Y."/>
            <person name="Tangrot J."/>
            <person name="Rosling A."/>
        </authorList>
    </citation>
    <scope>NUCLEOTIDE SEQUENCE</scope>
    <source>
        <strain evidence="2">Wild A</strain>
    </source>
</reference>
<keyword evidence="3" id="KW-1185">Reference proteome</keyword>
<evidence type="ECO:0000313" key="2">
    <source>
        <dbReference type="EMBL" id="CAI2199308.1"/>
    </source>
</evidence>
<feature type="domain" description="Acetyl-CoA carboxylase central" evidence="1">
    <location>
        <begin position="1"/>
        <end position="52"/>
    </location>
</feature>
<dbReference type="PANTHER" id="PTHR45728">
    <property type="entry name" value="ACETYL-COA CARBOXYLASE, ISOFORM A"/>
    <property type="match status" value="1"/>
</dbReference>
<dbReference type="Pfam" id="PF08326">
    <property type="entry name" value="ACC_central"/>
    <property type="match status" value="1"/>
</dbReference>